<evidence type="ECO:0000256" key="1">
    <source>
        <dbReference type="SAM" id="MobiDB-lite"/>
    </source>
</evidence>
<dbReference type="AlphaFoldDB" id="A0A229RAQ9"/>
<feature type="transmembrane region" description="Helical" evidence="2">
    <location>
        <begin position="162"/>
        <end position="183"/>
    </location>
</feature>
<comment type="caution">
    <text evidence="4">The sequence shown here is derived from an EMBL/GenBank/DDBJ whole genome shotgun (WGS) entry which is preliminary data.</text>
</comment>
<keyword evidence="2" id="KW-0812">Transmembrane</keyword>
<dbReference type="OrthoDB" id="3638367at2"/>
<evidence type="ECO:0000313" key="4">
    <source>
        <dbReference type="EMBL" id="OXM43753.1"/>
    </source>
</evidence>
<gene>
    <name evidence="4" type="ORF">CFP75_37195</name>
</gene>
<keyword evidence="3" id="KW-0732">Signal</keyword>
<feature type="compositionally biased region" description="Basic and acidic residues" evidence="1">
    <location>
        <begin position="127"/>
        <end position="138"/>
    </location>
</feature>
<evidence type="ECO:0000313" key="5">
    <source>
        <dbReference type="Proteomes" id="UP000215563"/>
    </source>
</evidence>
<dbReference type="Proteomes" id="UP000215563">
    <property type="component" value="Unassembled WGS sequence"/>
</dbReference>
<feature type="region of interest" description="Disordered" evidence="1">
    <location>
        <begin position="127"/>
        <end position="159"/>
    </location>
</feature>
<keyword evidence="2" id="KW-0472">Membrane</keyword>
<feature type="chain" id="PRO_5011299848" description="LPXTG cell wall anchor domain-containing protein" evidence="3">
    <location>
        <begin position="26"/>
        <end position="191"/>
    </location>
</feature>
<organism evidence="4 5">
    <name type="scientific">Amycolatopsis alba DSM 44262</name>
    <dbReference type="NCBI Taxonomy" id="1125972"/>
    <lineage>
        <taxon>Bacteria</taxon>
        <taxon>Bacillati</taxon>
        <taxon>Actinomycetota</taxon>
        <taxon>Actinomycetes</taxon>
        <taxon>Pseudonocardiales</taxon>
        <taxon>Pseudonocardiaceae</taxon>
        <taxon>Amycolatopsis</taxon>
    </lineage>
</organism>
<reference evidence="4 5" key="1">
    <citation type="submission" date="2017-07" db="EMBL/GenBank/DDBJ databases">
        <title>Amycolatopsis alba DSM 44262 Genome sequencing and assembly.</title>
        <authorList>
            <person name="Kaur N."/>
            <person name="Mayilraj S."/>
        </authorList>
    </citation>
    <scope>NUCLEOTIDE SEQUENCE [LARGE SCALE GENOMIC DNA]</scope>
    <source>
        <strain evidence="4 5">DSM 44262</strain>
    </source>
</reference>
<feature type="signal peptide" evidence="3">
    <location>
        <begin position="1"/>
        <end position="25"/>
    </location>
</feature>
<keyword evidence="2" id="KW-1133">Transmembrane helix</keyword>
<evidence type="ECO:0008006" key="6">
    <source>
        <dbReference type="Google" id="ProtNLM"/>
    </source>
</evidence>
<dbReference type="RefSeq" id="WP_020632800.1">
    <property type="nucleotide sequence ID" value="NZ_KB913032.1"/>
</dbReference>
<accession>A0A229RAQ9</accession>
<dbReference type="EMBL" id="NMQU01000141">
    <property type="protein sequence ID" value="OXM43753.1"/>
    <property type="molecule type" value="Genomic_DNA"/>
</dbReference>
<evidence type="ECO:0000256" key="3">
    <source>
        <dbReference type="SAM" id="SignalP"/>
    </source>
</evidence>
<sequence>MRIRHAVFAGVTAAALALLPATAFAAEAPVEMPEKPKGTKFWVSPKTVEAGGQVTAQGRCVTPHDFSIVAPEGVTQLSDKSVKRDGGTDVKVTYQVRSNVKSGDLLFVLLCDANERAATVKVVPAAKKPEPAKSEPVKKQVAKVPAGAPQTGGGPVDEPASAGWLIAGLAGAGVAGAGGAVLMRRRPASRS</sequence>
<evidence type="ECO:0000256" key="2">
    <source>
        <dbReference type="SAM" id="Phobius"/>
    </source>
</evidence>
<name>A0A229RAQ9_AMYAL</name>
<proteinExistence type="predicted"/>
<protein>
    <recommendedName>
        <fullName evidence="6">LPXTG cell wall anchor domain-containing protein</fullName>
    </recommendedName>
</protein>
<keyword evidence="5" id="KW-1185">Reference proteome</keyword>